<name>A0ABT2N261_9CYAN</name>
<dbReference type="SUPFAM" id="SSF53448">
    <property type="entry name" value="Nucleotide-diphospho-sugar transferases"/>
    <property type="match status" value="1"/>
</dbReference>
<keyword evidence="3" id="KW-1185">Reference proteome</keyword>
<gene>
    <name evidence="2" type="ORF">NG799_28115</name>
</gene>
<dbReference type="PANTHER" id="PTHR43685:SF2">
    <property type="entry name" value="GLYCOSYLTRANSFERASE 2-LIKE DOMAIN-CONTAINING PROTEIN"/>
    <property type="match status" value="1"/>
</dbReference>
<organism evidence="2 3">
    <name type="scientific">Laspinema palackyanum D2a</name>
    <dbReference type="NCBI Taxonomy" id="2953684"/>
    <lineage>
        <taxon>Bacteria</taxon>
        <taxon>Bacillati</taxon>
        <taxon>Cyanobacteriota</taxon>
        <taxon>Cyanophyceae</taxon>
        <taxon>Oscillatoriophycideae</taxon>
        <taxon>Oscillatoriales</taxon>
        <taxon>Laspinemataceae</taxon>
        <taxon>Laspinema</taxon>
        <taxon>Laspinema palackyanum</taxon>
    </lineage>
</organism>
<dbReference type="EMBL" id="JAMXFF010000079">
    <property type="protein sequence ID" value="MCT7970186.1"/>
    <property type="molecule type" value="Genomic_DNA"/>
</dbReference>
<keyword evidence="2" id="KW-0808">Transferase</keyword>
<evidence type="ECO:0000313" key="2">
    <source>
        <dbReference type="EMBL" id="MCT7970186.1"/>
    </source>
</evidence>
<dbReference type="Proteomes" id="UP001525890">
    <property type="component" value="Unassembled WGS sequence"/>
</dbReference>
<dbReference type="Pfam" id="PF00535">
    <property type="entry name" value="Glycos_transf_2"/>
    <property type="match status" value="1"/>
</dbReference>
<sequence length="246" mass="28210">MGVMGAMGLDEIGVSVIIPCYNQGEYLLDAIASVEDCFYAPLELIIVNDGSTEPLTLEVLDYLQKQQYQLIHQSNQGLATARNVGIKSAQGKYILPLDADNKIRLNYIIKGIDILDQFPRVGVVYGDVEFMGDRTGIWQVPDFEPTRLLEGNYIDACAIFRKTLWQDSGGYDPNIPDKLGFEDWDLWLSALEKGWEFYHIPEVLFDYRVRANSMVTRCLIPENQEKLIRYLRTKHKILYSKYKNLL</sequence>
<dbReference type="EC" id="2.4.-.-" evidence="2"/>
<protein>
    <submittedName>
        <fullName evidence="2">Glycosyltransferase</fullName>
        <ecNumber evidence="2">2.4.-.-</ecNumber>
    </submittedName>
</protein>
<evidence type="ECO:0000259" key="1">
    <source>
        <dbReference type="Pfam" id="PF00535"/>
    </source>
</evidence>
<dbReference type="InterPro" id="IPR029044">
    <property type="entry name" value="Nucleotide-diphossugar_trans"/>
</dbReference>
<keyword evidence="2" id="KW-0328">Glycosyltransferase</keyword>
<dbReference type="PANTHER" id="PTHR43685">
    <property type="entry name" value="GLYCOSYLTRANSFERASE"/>
    <property type="match status" value="1"/>
</dbReference>
<feature type="domain" description="Glycosyltransferase 2-like" evidence="1">
    <location>
        <begin position="15"/>
        <end position="143"/>
    </location>
</feature>
<dbReference type="InterPro" id="IPR001173">
    <property type="entry name" value="Glyco_trans_2-like"/>
</dbReference>
<dbReference type="InterPro" id="IPR050834">
    <property type="entry name" value="Glycosyltransf_2"/>
</dbReference>
<dbReference type="RefSeq" id="WP_368009608.1">
    <property type="nucleotide sequence ID" value="NZ_JAMXFF010000079.1"/>
</dbReference>
<accession>A0ABT2N261</accession>
<dbReference type="Gene3D" id="3.90.550.10">
    <property type="entry name" value="Spore Coat Polysaccharide Biosynthesis Protein SpsA, Chain A"/>
    <property type="match status" value="1"/>
</dbReference>
<dbReference type="GO" id="GO:0016757">
    <property type="term" value="F:glycosyltransferase activity"/>
    <property type="evidence" value="ECO:0007669"/>
    <property type="project" value="UniProtKB-KW"/>
</dbReference>
<reference evidence="2 3" key="1">
    <citation type="journal article" date="2022" name="Front. Microbiol.">
        <title>High genomic differentiation and limited gene flow indicate recent cryptic speciation within the genus Laspinema (cyanobacteria).</title>
        <authorList>
            <person name="Stanojkovic A."/>
            <person name="Skoupy S."/>
            <person name="Skaloud P."/>
            <person name="Dvorak P."/>
        </authorList>
    </citation>
    <scope>NUCLEOTIDE SEQUENCE [LARGE SCALE GENOMIC DNA]</scope>
    <source>
        <strain evidence="2 3">D2a</strain>
    </source>
</reference>
<comment type="caution">
    <text evidence="2">The sequence shown here is derived from an EMBL/GenBank/DDBJ whole genome shotgun (WGS) entry which is preliminary data.</text>
</comment>
<evidence type="ECO:0000313" key="3">
    <source>
        <dbReference type="Proteomes" id="UP001525890"/>
    </source>
</evidence>
<proteinExistence type="predicted"/>